<feature type="transmembrane region" description="Helical" evidence="6">
    <location>
        <begin position="198"/>
        <end position="220"/>
    </location>
</feature>
<feature type="transmembrane region" description="Helical" evidence="6">
    <location>
        <begin position="232"/>
        <end position="257"/>
    </location>
</feature>
<feature type="transmembrane region" description="Helical" evidence="6">
    <location>
        <begin position="407"/>
        <end position="427"/>
    </location>
</feature>
<evidence type="ECO:0000256" key="5">
    <source>
        <dbReference type="ARBA" id="ARBA00023136"/>
    </source>
</evidence>
<keyword evidence="2" id="KW-1003">Cell membrane</keyword>
<dbReference type="EMBL" id="BAABHK010000004">
    <property type="protein sequence ID" value="GAA4626519.1"/>
    <property type="molecule type" value="Genomic_DNA"/>
</dbReference>
<evidence type="ECO:0000256" key="2">
    <source>
        <dbReference type="ARBA" id="ARBA00022475"/>
    </source>
</evidence>
<reference evidence="9" key="1">
    <citation type="journal article" date="2019" name="Int. J. Syst. Evol. Microbiol.">
        <title>The Global Catalogue of Microorganisms (GCM) 10K type strain sequencing project: providing services to taxonomists for standard genome sequencing and annotation.</title>
        <authorList>
            <consortium name="The Broad Institute Genomics Platform"/>
            <consortium name="The Broad Institute Genome Sequencing Center for Infectious Disease"/>
            <person name="Wu L."/>
            <person name="Ma J."/>
        </authorList>
    </citation>
    <scope>NUCLEOTIDE SEQUENCE [LARGE SCALE GENOMIC DNA]</scope>
    <source>
        <strain evidence="9">JCM 17939</strain>
    </source>
</reference>
<evidence type="ECO:0000256" key="3">
    <source>
        <dbReference type="ARBA" id="ARBA00022692"/>
    </source>
</evidence>
<keyword evidence="9" id="KW-1185">Reference proteome</keyword>
<name>A0ABP8UAN0_9ACTN</name>
<accession>A0ABP8UAN0</accession>
<feature type="transmembrane region" description="Helical" evidence="6">
    <location>
        <begin position="25"/>
        <end position="47"/>
    </location>
</feature>
<protein>
    <recommendedName>
        <fullName evidence="7">ABC3 transporter permease C-terminal domain-containing protein</fullName>
    </recommendedName>
</protein>
<evidence type="ECO:0000256" key="1">
    <source>
        <dbReference type="ARBA" id="ARBA00004651"/>
    </source>
</evidence>
<evidence type="ECO:0000259" key="7">
    <source>
        <dbReference type="Pfam" id="PF02687"/>
    </source>
</evidence>
<gene>
    <name evidence="8" type="ORF">GCM10023196_035080</name>
</gene>
<dbReference type="Pfam" id="PF02687">
    <property type="entry name" value="FtsX"/>
    <property type="match status" value="1"/>
</dbReference>
<feature type="transmembrane region" description="Helical" evidence="6">
    <location>
        <begin position="376"/>
        <end position="401"/>
    </location>
</feature>
<feature type="domain" description="ABC3 transporter permease C-terminal" evidence="7">
    <location>
        <begin position="69"/>
        <end position="174"/>
    </location>
</feature>
<proteinExistence type="predicted"/>
<comment type="subcellular location">
    <subcellularLocation>
        <location evidence="1">Cell membrane</location>
        <topology evidence="1">Multi-pass membrane protein</topology>
    </subcellularLocation>
</comment>
<evidence type="ECO:0000256" key="4">
    <source>
        <dbReference type="ARBA" id="ARBA00022989"/>
    </source>
</evidence>
<feature type="transmembrane region" description="Helical" evidence="6">
    <location>
        <begin position="111"/>
        <end position="135"/>
    </location>
</feature>
<feature type="transmembrane region" description="Helical" evidence="6">
    <location>
        <begin position="286"/>
        <end position="311"/>
    </location>
</feature>
<feature type="transmembrane region" description="Helical" evidence="6">
    <location>
        <begin position="317"/>
        <end position="342"/>
    </location>
</feature>
<comment type="caution">
    <text evidence="8">The sequence shown here is derived from an EMBL/GenBank/DDBJ whole genome shotgun (WGS) entry which is preliminary data.</text>
</comment>
<dbReference type="RefSeq" id="WP_345431895.1">
    <property type="nucleotide sequence ID" value="NZ_BAABHK010000004.1"/>
</dbReference>
<keyword evidence="3 6" id="KW-0812">Transmembrane</keyword>
<sequence>MRALLTVAGMLGHGGSPPERARVRLMAVGAALATWFLFGAANVLALHGQLDQRFGPIADPGTRGGSAFGIALLLLPVAAFLYQSGRLAAADRERRLSALRLAGATPREVRVLGAIEVTRTAALGAVVGAASYLLLQLAARSLLPPGSRADVDVPPLWGLAAMALVIVAAAISGMRAGGHVIATPLGVTRRANVRPPRWYGLLLLVPPCTIYLAVWLLAALGDAGFFSDGARLLMTLSLVLVPVALMRSAAWMVWFAARWVGRRAGSAETLLAARALEADARPWGRALAVVGLTVSVGTGVGLVEADFLAIGRHPDPFWVTSFVLVSLALLVAIVVAAAALLVHQAESLLERGPVLAALRAGGASERELRRVLTRQGLIASVPVCGLAVAASLVTLAGGVAIQGVWSLLTIGHSLLMGGLGVVAAVLVTTASRRRLRRAIAPERLRTE</sequence>
<feature type="transmembrane region" description="Helical" evidence="6">
    <location>
        <begin position="155"/>
        <end position="177"/>
    </location>
</feature>
<evidence type="ECO:0000313" key="8">
    <source>
        <dbReference type="EMBL" id="GAA4626519.1"/>
    </source>
</evidence>
<feature type="transmembrane region" description="Helical" evidence="6">
    <location>
        <begin position="67"/>
        <end position="90"/>
    </location>
</feature>
<organism evidence="8 9">
    <name type="scientific">Actinoallomurus vinaceus</name>
    <dbReference type="NCBI Taxonomy" id="1080074"/>
    <lineage>
        <taxon>Bacteria</taxon>
        <taxon>Bacillati</taxon>
        <taxon>Actinomycetota</taxon>
        <taxon>Actinomycetes</taxon>
        <taxon>Streptosporangiales</taxon>
        <taxon>Thermomonosporaceae</taxon>
        <taxon>Actinoallomurus</taxon>
    </lineage>
</organism>
<keyword evidence="4 6" id="KW-1133">Transmembrane helix</keyword>
<evidence type="ECO:0000256" key="6">
    <source>
        <dbReference type="SAM" id="Phobius"/>
    </source>
</evidence>
<keyword evidence="5 6" id="KW-0472">Membrane</keyword>
<dbReference type="InterPro" id="IPR003838">
    <property type="entry name" value="ABC3_permease_C"/>
</dbReference>
<evidence type="ECO:0000313" key="9">
    <source>
        <dbReference type="Proteomes" id="UP001501442"/>
    </source>
</evidence>
<dbReference type="Proteomes" id="UP001501442">
    <property type="component" value="Unassembled WGS sequence"/>
</dbReference>